<dbReference type="Gene3D" id="1.10.3720.10">
    <property type="entry name" value="MetI-like"/>
    <property type="match status" value="1"/>
</dbReference>
<evidence type="ECO:0000256" key="11">
    <source>
        <dbReference type="RuleBase" id="RU363032"/>
    </source>
</evidence>
<evidence type="ECO:0000313" key="14">
    <source>
        <dbReference type="EMBL" id="MXU65262.1"/>
    </source>
</evidence>
<organism evidence="14 15">
    <name type="scientific">Oceanomicrobium pacificus</name>
    <dbReference type="NCBI Taxonomy" id="2692916"/>
    <lineage>
        <taxon>Bacteria</taxon>
        <taxon>Pseudomonadati</taxon>
        <taxon>Pseudomonadota</taxon>
        <taxon>Alphaproteobacteria</taxon>
        <taxon>Rhodobacterales</taxon>
        <taxon>Paracoccaceae</taxon>
        <taxon>Oceanomicrobium</taxon>
    </lineage>
</organism>
<keyword evidence="9 11" id="KW-1133">Transmembrane helix</keyword>
<accession>A0A6B0TVL0</accession>
<dbReference type="PANTHER" id="PTHR47314">
    <property type="entry name" value="MALTOSE/MALTODEXTRIN TRANSPORT SYSTEM PERMEASE PROTEIN MALF"/>
    <property type="match status" value="1"/>
</dbReference>
<evidence type="ECO:0000256" key="1">
    <source>
        <dbReference type="ARBA" id="ARBA00002264"/>
    </source>
</evidence>
<keyword evidence="8 11" id="KW-0812">Transmembrane</keyword>
<feature type="transmembrane region" description="Helical" evidence="11">
    <location>
        <begin position="51"/>
        <end position="69"/>
    </location>
</feature>
<keyword evidence="4 11" id="KW-0813">Transport</keyword>
<feature type="transmembrane region" description="Helical" evidence="11">
    <location>
        <begin position="24"/>
        <end position="45"/>
    </location>
</feature>
<dbReference type="GO" id="GO:0015423">
    <property type="term" value="F:ABC-type maltose transporter activity"/>
    <property type="evidence" value="ECO:0007669"/>
    <property type="project" value="TreeGrafter"/>
</dbReference>
<evidence type="ECO:0000256" key="12">
    <source>
        <dbReference type="RuleBase" id="RU367050"/>
    </source>
</evidence>
<feature type="transmembrane region" description="Helical" evidence="11">
    <location>
        <begin position="485"/>
        <end position="507"/>
    </location>
</feature>
<dbReference type="GO" id="GO:1990060">
    <property type="term" value="C:maltose transport complex"/>
    <property type="evidence" value="ECO:0007669"/>
    <property type="project" value="TreeGrafter"/>
</dbReference>
<dbReference type="Gene3D" id="1.20.58.370">
    <property type="entry name" value="MalF N-terminal region-like"/>
    <property type="match status" value="1"/>
</dbReference>
<dbReference type="AlphaFoldDB" id="A0A6B0TVL0"/>
<evidence type="ECO:0000256" key="3">
    <source>
        <dbReference type="ARBA" id="ARBA00009047"/>
    </source>
</evidence>
<evidence type="ECO:0000256" key="5">
    <source>
        <dbReference type="ARBA" id="ARBA00022475"/>
    </source>
</evidence>
<keyword evidence="7 12" id="KW-0762">Sugar transport</keyword>
<evidence type="ECO:0000256" key="8">
    <source>
        <dbReference type="ARBA" id="ARBA00022692"/>
    </source>
</evidence>
<evidence type="ECO:0000256" key="2">
    <source>
        <dbReference type="ARBA" id="ARBA00004429"/>
    </source>
</evidence>
<dbReference type="Proteomes" id="UP000436016">
    <property type="component" value="Unassembled WGS sequence"/>
</dbReference>
<dbReference type="InterPro" id="IPR035277">
    <property type="entry name" value="MalF_N"/>
</dbReference>
<dbReference type="InterPro" id="IPR035906">
    <property type="entry name" value="MetI-like_sf"/>
</dbReference>
<dbReference type="RefSeq" id="WP_160853578.1">
    <property type="nucleotide sequence ID" value="NZ_WUWG01000003.1"/>
</dbReference>
<dbReference type="Pfam" id="PF14785">
    <property type="entry name" value="MalF_P2"/>
    <property type="match status" value="1"/>
</dbReference>
<proteinExistence type="inferred from homology"/>
<dbReference type="PROSITE" id="PS50928">
    <property type="entry name" value="ABC_TM1"/>
    <property type="match status" value="1"/>
</dbReference>
<comment type="caution">
    <text evidence="14">The sequence shown here is derived from an EMBL/GenBank/DDBJ whole genome shotgun (WGS) entry which is preliminary data.</text>
</comment>
<evidence type="ECO:0000313" key="15">
    <source>
        <dbReference type="Proteomes" id="UP000436016"/>
    </source>
</evidence>
<feature type="transmembrane region" description="Helical" evidence="11">
    <location>
        <begin position="318"/>
        <end position="338"/>
    </location>
</feature>
<dbReference type="SUPFAM" id="SSF161098">
    <property type="entry name" value="MetI-like"/>
    <property type="match status" value="1"/>
</dbReference>
<feature type="domain" description="ABC transmembrane type-1" evidence="13">
    <location>
        <begin position="283"/>
        <end position="506"/>
    </location>
</feature>
<evidence type="ECO:0000256" key="9">
    <source>
        <dbReference type="ARBA" id="ARBA00022989"/>
    </source>
</evidence>
<dbReference type="CDD" id="cd06261">
    <property type="entry name" value="TM_PBP2"/>
    <property type="match status" value="1"/>
</dbReference>
<evidence type="ECO:0000259" key="13">
    <source>
        <dbReference type="PROSITE" id="PS50928"/>
    </source>
</evidence>
<reference evidence="14 15" key="1">
    <citation type="submission" date="2019-12" db="EMBL/GenBank/DDBJ databases">
        <title>Strain KN286 was isolated from seawater, which was collected from Caroline Seamount in the tropical western Pacific.</title>
        <authorList>
            <person name="Wang Q."/>
        </authorList>
    </citation>
    <scope>NUCLEOTIDE SEQUENCE [LARGE SCALE GENOMIC DNA]</scope>
    <source>
        <strain evidence="14 15">KN286</strain>
    </source>
</reference>
<sequence length="521" mass="56580">MTAITDHTDPTEVTGPPHQAWRLWIGRGLLAAVAAGFLYLVFGLYLIGEPVLAVIAMATGLLGVTFFGFRRFYTLRFVYPGIAAVFLFILLPVIYTSAIGFTNFGARNLLTLDRVTAYHLDKAEVDPDSKRPFAGVAGPDGLQLYFPEDAGRPALLTAAVTGPGEVAAEPVEGPAPETLPMKEMIQNRALLSEVTVTTPDGLGLSMAGLRDFAEIQPVYALADDGTLVSQIDGHVLVPNHETGFFETEAGEPVAPGWRVQVGFDNFARLFATEGIKEPMVKVFIWTFTFAFLSMVLTFSVGLGLAVILEWPHLAFRGLYRVLLILPYAVPGFISMLVFRGLFNQNFGEINLILESLFGVAPPWFTDPFLSKVMLLIVNTWLGYPYMMLLAAGFLQAIPRDHYKAAALEGAGPVRSFFSITLPQILPPFVPLMIANFAFNFNNVVLILLLTRGGPDMAGTKVTVGHTDLLGSFTFRLAFENSAQDFGLAGAISTVIFIVTGAIAYLNFRAMQSYAKKKGAGA</sequence>
<evidence type="ECO:0000256" key="7">
    <source>
        <dbReference type="ARBA" id="ARBA00022597"/>
    </source>
</evidence>
<protein>
    <recommendedName>
        <fullName evidence="12">Maltose/maltodextrin transport system permease protein</fullName>
    </recommendedName>
</protein>
<evidence type="ECO:0000256" key="10">
    <source>
        <dbReference type="ARBA" id="ARBA00023136"/>
    </source>
</evidence>
<dbReference type="Gene3D" id="3.10.650.10">
    <property type="entry name" value="MalF N-terminal region-like"/>
    <property type="match status" value="1"/>
</dbReference>
<feature type="transmembrane region" description="Helical" evidence="11">
    <location>
        <begin position="424"/>
        <end position="449"/>
    </location>
</feature>
<keyword evidence="5" id="KW-1003">Cell membrane</keyword>
<keyword evidence="10 11" id="KW-0472">Membrane</keyword>
<name>A0A6B0TVL0_9RHOB</name>
<evidence type="ECO:0000256" key="6">
    <source>
        <dbReference type="ARBA" id="ARBA00022519"/>
    </source>
</evidence>
<comment type="subcellular location">
    <subcellularLocation>
        <location evidence="2 12">Cell inner membrane</location>
        <topology evidence="2 12">Multi-pass membrane protein</topology>
    </subcellularLocation>
    <subcellularLocation>
        <location evidence="11">Cell membrane</location>
        <topology evidence="11">Multi-pass membrane protein</topology>
    </subcellularLocation>
</comment>
<comment type="function">
    <text evidence="1 12">Part of the ABC transporter complex MalEFGK involved in maltose/maltodextrin import. Probably responsible for the translocation of the substrate across the membrane.</text>
</comment>
<dbReference type="InterPro" id="IPR029345">
    <property type="entry name" value="MalF_P2"/>
</dbReference>
<feature type="transmembrane region" description="Helical" evidence="11">
    <location>
        <begin position="81"/>
        <end position="101"/>
    </location>
</feature>
<dbReference type="PANTHER" id="PTHR47314:SF1">
    <property type="entry name" value="MALTOSE_MALTODEXTRIN TRANSPORT SYSTEM PERMEASE PROTEIN MALF"/>
    <property type="match status" value="1"/>
</dbReference>
<evidence type="ECO:0000256" key="4">
    <source>
        <dbReference type="ARBA" id="ARBA00022448"/>
    </source>
</evidence>
<gene>
    <name evidence="14" type="primary">malF</name>
    <name evidence="14" type="ORF">GSH16_07365</name>
</gene>
<dbReference type="SUPFAM" id="SSF160964">
    <property type="entry name" value="MalF N-terminal region-like"/>
    <property type="match status" value="1"/>
</dbReference>
<comment type="similarity">
    <text evidence="3 12">Belongs to the binding-protein-dependent transport system permease family. MalFG subfamily.</text>
</comment>
<keyword evidence="6 12" id="KW-0997">Cell inner membrane</keyword>
<dbReference type="EMBL" id="WUWG01000003">
    <property type="protein sequence ID" value="MXU65262.1"/>
    <property type="molecule type" value="Genomic_DNA"/>
</dbReference>
<feature type="transmembrane region" description="Helical" evidence="11">
    <location>
        <begin position="372"/>
        <end position="394"/>
    </location>
</feature>
<dbReference type="InterPro" id="IPR047103">
    <property type="entry name" value="MalF_P2_sf"/>
</dbReference>
<feature type="transmembrane region" description="Helical" evidence="11">
    <location>
        <begin position="282"/>
        <end position="306"/>
    </location>
</feature>
<dbReference type="GO" id="GO:0042956">
    <property type="term" value="P:maltodextrin transmembrane transport"/>
    <property type="evidence" value="ECO:0007669"/>
    <property type="project" value="TreeGrafter"/>
</dbReference>
<keyword evidence="15" id="KW-1185">Reference proteome</keyword>
<dbReference type="InterPro" id="IPR000515">
    <property type="entry name" value="MetI-like"/>
</dbReference>
<comment type="subunit">
    <text evidence="12">The complex is composed of two ATP-binding proteins (MalK), two transmembrane proteins (MalG and MalF) and a solute-binding protein (MalE).</text>
</comment>
<dbReference type="Gene3D" id="2.40.430.10">
    <property type="entry name" value="D-maltodextrin-binding protein, MBP"/>
    <property type="match status" value="1"/>
</dbReference>
<dbReference type="Pfam" id="PF00528">
    <property type="entry name" value="BPD_transp_1"/>
    <property type="match status" value="1"/>
</dbReference>
<dbReference type="NCBIfam" id="NF008232">
    <property type="entry name" value="PRK10999.1"/>
    <property type="match status" value="1"/>
</dbReference>